<keyword evidence="2" id="KW-0808">Transferase</keyword>
<dbReference type="InterPro" id="IPR001544">
    <property type="entry name" value="Aminotrans_IV"/>
</dbReference>
<keyword evidence="2" id="KW-0032">Aminotransferase</keyword>
<dbReference type="InterPro" id="IPR043131">
    <property type="entry name" value="BCAT-like_N"/>
</dbReference>
<dbReference type="GO" id="GO:0008483">
    <property type="term" value="F:transaminase activity"/>
    <property type="evidence" value="ECO:0007669"/>
    <property type="project" value="UniProtKB-KW"/>
</dbReference>
<comment type="caution">
    <text evidence="2">The sequence shown here is derived from an EMBL/GenBank/DDBJ whole genome shotgun (WGS) entry which is preliminary data.</text>
</comment>
<accession>A0ABU1D2W6</accession>
<name>A0ABU1D2W6_9BURK</name>
<evidence type="ECO:0000313" key="3">
    <source>
        <dbReference type="Proteomes" id="UP001232156"/>
    </source>
</evidence>
<dbReference type="InterPro" id="IPR036038">
    <property type="entry name" value="Aminotransferase-like"/>
</dbReference>
<protein>
    <submittedName>
        <fullName evidence="2">D-amino acid aminotransferase</fullName>
    </submittedName>
</protein>
<dbReference type="RefSeq" id="WP_165276968.1">
    <property type="nucleotide sequence ID" value="NZ_JAUZQE010000003.1"/>
</dbReference>
<dbReference type="Pfam" id="PF01063">
    <property type="entry name" value="Aminotran_4"/>
    <property type="match status" value="1"/>
</dbReference>
<dbReference type="EMBL" id="JAUZQE010000003">
    <property type="protein sequence ID" value="MDR4124790.1"/>
    <property type="molecule type" value="Genomic_DNA"/>
</dbReference>
<reference evidence="2 3" key="1">
    <citation type="submission" date="2023-08" db="EMBL/GenBank/DDBJ databases">
        <title>Alcaligenaceae gen. nov., a novel taxon isolated from the sludge of Yixing Pesticide Factory.</title>
        <authorList>
            <person name="Ruan L."/>
        </authorList>
    </citation>
    <scope>NUCLEOTIDE SEQUENCE [LARGE SCALE GENOMIC DNA]</scope>
    <source>
        <strain evidence="2 3">LG-2</strain>
    </source>
</reference>
<keyword evidence="3" id="KW-1185">Reference proteome</keyword>
<dbReference type="Gene3D" id="3.20.10.10">
    <property type="entry name" value="D-amino Acid Aminotransferase, subunit A, domain 2"/>
    <property type="match status" value="1"/>
</dbReference>
<dbReference type="PANTHER" id="PTHR42743">
    <property type="entry name" value="AMINO-ACID AMINOTRANSFERASE"/>
    <property type="match status" value="1"/>
</dbReference>
<dbReference type="InterPro" id="IPR050571">
    <property type="entry name" value="Class-IV_PLP-Dep_Aminotrnsfr"/>
</dbReference>
<dbReference type="Gene3D" id="3.30.470.10">
    <property type="match status" value="1"/>
</dbReference>
<dbReference type="Proteomes" id="UP001232156">
    <property type="component" value="Unassembled WGS sequence"/>
</dbReference>
<dbReference type="CDD" id="cd01558">
    <property type="entry name" value="D-AAT_like"/>
    <property type="match status" value="1"/>
</dbReference>
<proteinExistence type="inferred from homology"/>
<dbReference type="PANTHER" id="PTHR42743:SF10">
    <property type="entry name" value="D-ALANINE AMINOTRANSFERASE"/>
    <property type="match status" value="1"/>
</dbReference>
<sequence>MTPDFNPDAIAYLNGRYVRLGDAQISVLDRGFIFGDGIYDVVPAYAGRPFRMAEHLARLERSMAAVGLNNPMNRAGWEDIIHSLIERSGLGDCMVYMQVTRGVARRDHGFPAGIEPTVFCMVSPFTRPGPQQRETGLSAIGIPDLRWLRCDIKAISLLGNVLARQSAIEARVDDVIQFRDGRLTEASAANIWVVRDGVLLAPERDQCILEGIRYGLMEELARECAVPFQARAISADEVATADEIMLTSATKEVLPVTRYNHQPVGDGRPGPVYARLRTAYDAVIAALVSAPAAAVAARSGNTPL</sequence>
<dbReference type="SUPFAM" id="SSF56752">
    <property type="entry name" value="D-aminoacid aminotransferase-like PLP-dependent enzymes"/>
    <property type="match status" value="1"/>
</dbReference>
<gene>
    <name evidence="2" type="ORF">Q8947_02175</name>
</gene>
<dbReference type="InterPro" id="IPR043132">
    <property type="entry name" value="BCAT-like_C"/>
</dbReference>
<organism evidence="2 3">
    <name type="scientific">Yanghanlia caeni</name>
    <dbReference type="NCBI Taxonomy" id="3064283"/>
    <lineage>
        <taxon>Bacteria</taxon>
        <taxon>Pseudomonadati</taxon>
        <taxon>Pseudomonadota</taxon>
        <taxon>Betaproteobacteria</taxon>
        <taxon>Burkholderiales</taxon>
        <taxon>Alcaligenaceae</taxon>
        <taxon>Yanghanlia</taxon>
    </lineage>
</organism>
<evidence type="ECO:0000313" key="2">
    <source>
        <dbReference type="EMBL" id="MDR4124790.1"/>
    </source>
</evidence>
<evidence type="ECO:0000256" key="1">
    <source>
        <dbReference type="ARBA" id="ARBA00009320"/>
    </source>
</evidence>
<comment type="similarity">
    <text evidence="1">Belongs to the class-IV pyridoxal-phosphate-dependent aminotransferase family.</text>
</comment>